<proteinExistence type="predicted"/>
<evidence type="ECO:0000313" key="2">
    <source>
        <dbReference type="Proteomes" id="UP000829398"/>
    </source>
</evidence>
<comment type="caution">
    <text evidence="1">The sequence shown here is derived from an EMBL/GenBank/DDBJ whole genome shotgun (WGS) entry which is preliminary data.</text>
</comment>
<keyword evidence="2" id="KW-1185">Reference proteome</keyword>
<name>A0ACB8P5Z6_CITSI</name>
<dbReference type="EMBL" id="CM039170">
    <property type="protein sequence ID" value="KAH9805755.1"/>
    <property type="molecule type" value="Genomic_DNA"/>
</dbReference>
<gene>
    <name evidence="1" type="ORF">KPL71_002521</name>
</gene>
<evidence type="ECO:0000313" key="1">
    <source>
        <dbReference type="EMBL" id="KAH9805755.1"/>
    </source>
</evidence>
<organism evidence="1 2">
    <name type="scientific">Citrus sinensis</name>
    <name type="common">Sweet orange</name>
    <name type="synonym">Citrus aurantium var. sinensis</name>
    <dbReference type="NCBI Taxonomy" id="2711"/>
    <lineage>
        <taxon>Eukaryota</taxon>
        <taxon>Viridiplantae</taxon>
        <taxon>Streptophyta</taxon>
        <taxon>Embryophyta</taxon>
        <taxon>Tracheophyta</taxon>
        <taxon>Spermatophyta</taxon>
        <taxon>Magnoliopsida</taxon>
        <taxon>eudicotyledons</taxon>
        <taxon>Gunneridae</taxon>
        <taxon>Pentapetalae</taxon>
        <taxon>rosids</taxon>
        <taxon>malvids</taxon>
        <taxon>Sapindales</taxon>
        <taxon>Rutaceae</taxon>
        <taxon>Aurantioideae</taxon>
        <taxon>Citrus</taxon>
    </lineage>
</organism>
<sequence>MRNTNCYTMYLPASLNQAIGVTTPFFNPIFTFLITCKKESPRGLLWVDAGCFSPGNNEPLFLLFGFLVVLCIGFTARRALKSVVQRILLTLEAEKLNSMNLLLYMVPMAASILLPFTLYIEGNIHCVLVTCECHCCLFVNMTNFLVTKHTSTLALQVLGNTKTALVAVVSVLIFRNPVIVIGMTELAVTVMVMVRYSEAKKRFKVPTH</sequence>
<protein>
    <submittedName>
        <fullName evidence="1">Sugar phosphate/phosphate translocator</fullName>
    </submittedName>
</protein>
<accession>A0ACB8P5Z6</accession>
<dbReference type="Proteomes" id="UP000829398">
    <property type="component" value="Chromosome 1"/>
</dbReference>
<reference evidence="2" key="1">
    <citation type="journal article" date="2023" name="Hortic. Res.">
        <title>A chromosome-level phased genome enabling allele-level studies in sweet orange: a case study on citrus Huanglongbing tolerance.</title>
        <authorList>
            <person name="Wu B."/>
            <person name="Yu Q."/>
            <person name="Deng Z."/>
            <person name="Duan Y."/>
            <person name="Luo F."/>
            <person name="Gmitter F. Jr."/>
        </authorList>
    </citation>
    <scope>NUCLEOTIDE SEQUENCE [LARGE SCALE GENOMIC DNA]</scope>
    <source>
        <strain evidence="2">cv. Valencia</strain>
    </source>
</reference>